<organism evidence="1 2">
    <name type="scientific">Comamonas odontotermitis</name>
    <dbReference type="NCBI Taxonomy" id="379895"/>
    <lineage>
        <taxon>Bacteria</taxon>
        <taxon>Pseudomonadati</taxon>
        <taxon>Pseudomonadota</taxon>
        <taxon>Betaproteobacteria</taxon>
        <taxon>Burkholderiales</taxon>
        <taxon>Comamonadaceae</taxon>
        <taxon>Comamonas</taxon>
    </lineage>
</organism>
<gene>
    <name evidence="1" type="ORF">HNP33_003057</name>
</gene>
<evidence type="ECO:0000313" key="2">
    <source>
        <dbReference type="Proteomes" id="UP000562492"/>
    </source>
</evidence>
<dbReference type="RefSeq" id="WP_184709940.1">
    <property type="nucleotide sequence ID" value="NZ_JACHKZ010000021.1"/>
</dbReference>
<evidence type="ECO:0000313" key="1">
    <source>
        <dbReference type="EMBL" id="MBB6578952.1"/>
    </source>
</evidence>
<sequence length="196" mass="21621">MNTESINAALINELIEDSIQRVSTTFNVAAVLRPGGRVRARAPLGVVARAELSSLWKTLVRSGRTVFAPAAQIKVLGLNRSRTKLTFAQSVLLVPHVTVYPRRNISQGKVNSAPRADLAARFKTLRPSGSLPLIASAVLRPAPARSYERFRVQVPFTMQVRVTVSGDTVKQIPYDEDAPDIRVMYVPFQNREMKVG</sequence>
<reference evidence="1 2" key="1">
    <citation type="submission" date="2020-08" db="EMBL/GenBank/DDBJ databases">
        <title>Functional genomics of gut bacteria from endangered species of beetles.</title>
        <authorList>
            <person name="Carlos-Shanley C."/>
        </authorList>
    </citation>
    <scope>NUCLEOTIDE SEQUENCE [LARGE SCALE GENOMIC DNA]</scope>
    <source>
        <strain evidence="1 2">S00124</strain>
    </source>
</reference>
<comment type="caution">
    <text evidence="1">The sequence shown here is derived from an EMBL/GenBank/DDBJ whole genome shotgun (WGS) entry which is preliminary data.</text>
</comment>
<keyword evidence="2" id="KW-1185">Reference proteome</keyword>
<proteinExistence type="predicted"/>
<dbReference type="EMBL" id="JACHKZ010000021">
    <property type="protein sequence ID" value="MBB6578952.1"/>
    <property type="molecule type" value="Genomic_DNA"/>
</dbReference>
<protein>
    <submittedName>
        <fullName evidence="1">Uncharacterized protein</fullName>
    </submittedName>
</protein>
<accession>A0ABR6RIH1</accession>
<dbReference type="Proteomes" id="UP000562492">
    <property type="component" value="Unassembled WGS sequence"/>
</dbReference>
<name>A0ABR6RIH1_9BURK</name>